<accession>A0ABR9IUR5</accession>
<proteinExistence type="predicted"/>
<protein>
    <submittedName>
        <fullName evidence="2">Ubiquinone/menaquinone biosynthesis C-methylase UbiE</fullName>
    </submittedName>
</protein>
<gene>
    <name evidence="2" type="ORF">H4W29_004054</name>
</gene>
<feature type="domain" description="Methyltransferase type 11" evidence="1">
    <location>
        <begin position="50"/>
        <end position="148"/>
    </location>
</feature>
<comment type="caution">
    <text evidence="2">The sequence shown here is derived from an EMBL/GenBank/DDBJ whole genome shotgun (WGS) entry which is preliminary data.</text>
</comment>
<dbReference type="PANTHER" id="PTHR42912">
    <property type="entry name" value="METHYLTRANSFERASE"/>
    <property type="match status" value="1"/>
</dbReference>
<dbReference type="CDD" id="cd02440">
    <property type="entry name" value="AdoMet_MTases"/>
    <property type="match status" value="1"/>
</dbReference>
<dbReference type="InterPro" id="IPR050508">
    <property type="entry name" value="Methyltransf_Superfamily"/>
</dbReference>
<dbReference type="InterPro" id="IPR013216">
    <property type="entry name" value="Methyltransf_11"/>
</dbReference>
<evidence type="ECO:0000259" key="1">
    <source>
        <dbReference type="Pfam" id="PF08241"/>
    </source>
</evidence>
<keyword evidence="2" id="KW-0830">Ubiquinone</keyword>
<reference evidence="2 3" key="1">
    <citation type="submission" date="2020-10" db="EMBL/GenBank/DDBJ databases">
        <title>Sequencing the genomes of 1000 actinobacteria strains.</title>
        <authorList>
            <person name="Klenk H.-P."/>
        </authorList>
    </citation>
    <scope>NUCLEOTIDE SEQUENCE [LARGE SCALE GENOMIC DNA]</scope>
    <source>
        <strain evidence="2 3">DSM 7307</strain>
    </source>
</reference>
<organism evidence="2 3">
    <name type="scientific">Rhizobium viscosum</name>
    <name type="common">Arthrobacter viscosus</name>
    <dbReference type="NCBI Taxonomy" id="1673"/>
    <lineage>
        <taxon>Bacteria</taxon>
        <taxon>Pseudomonadati</taxon>
        <taxon>Pseudomonadota</taxon>
        <taxon>Alphaproteobacteria</taxon>
        <taxon>Hyphomicrobiales</taxon>
        <taxon>Rhizobiaceae</taxon>
        <taxon>Rhizobium/Agrobacterium group</taxon>
        <taxon>Rhizobium</taxon>
    </lineage>
</organism>
<sequence>MRRPRFIAEQARNATGPLGRLIAFIMSHETKGDNRRAIDALALEPGDHVLDVGCGHGRSLTELAALAPKGTVVGADPSDVMTEMAARHAAALIASGRVKVVTASADDLPFPDASFDKVLCVHVLYFWPALLRPLSEIGRVLKPEGRLALLFRTKASQSVGAFPAEVYRFPALDEIRTAFDDAGFRVEMIDAAAERTSPVLVTATKT</sequence>
<evidence type="ECO:0000313" key="3">
    <source>
        <dbReference type="Proteomes" id="UP000620262"/>
    </source>
</evidence>
<dbReference type="RefSeq" id="WP_192730511.1">
    <property type="nucleotide sequence ID" value="NZ_BAAAVL010000014.1"/>
</dbReference>
<dbReference type="Gene3D" id="3.40.50.150">
    <property type="entry name" value="Vaccinia Virus protein VP39"/>
    <property type="match status" value="1"/>
</dbReference>
<dbReference type="Pfam" id="PF08241">
    <property type="entry name" value="Methyltransf_11"/>
    <property type="match status" value="1"/>
</dbReference>
<dbReference type="Proteomes" id="UP000620262">
    <property type="component" value="Unassembled WGS sequence"/>
</dbReference>
<dbReference type="EMBL" id="JADBEC010000001">
    <property type="protein sequence ID" value="MBE1506873.1"/>
    <property type="molecule type" value="Genomic_DNA"/>
</dbReference>
<name>A0ABR9IUR5_RHIVS</name>
<evidence type="ECO:0000313" key="2">
    <source>
        <dbReference type="EMBL" id="MBE1506873.1"/>
    </source>
</evidence>
<dbReference type="SUPFAM" id="SSF53335">
    <property type="entry name" value="S-adenosyl-L-methionine-dependent methyltransferases"/>
    <property type="match status" value="1"/>
</dbReference>
<keyword evidence="3" id="KW-1185">Reference proteome</keyword>
<dbReference type="InterPro" id="IPR029063">
    <property type="entry name" value="SAM-dependent_MTases_sf"/>
</dbReference>